<evidence type="ECO:0000256" key="6">
    <source>
        <dbReference type="SAM" id="Phobius"/>
    </source>
</evidence>
<dbReference type="OrthoDB" id="413079at2759"/>
<feature type="transmembrane region" description="Helical" evidence="6">
    <location>
        <begin position="488"/>
        <end position="507"/>
    </location>
</feature>
<dbReference type="FunFam" id="1.20.1250.20:FF:000308">
    <property type="entry name" value="MFS efflux transporter"/>
    <property type="match status" value="1"/>
</dbReference>
<dbReference type="Proteomes" id="UP000012174">
    <property type="component" value="Unassembled WGS sequence"/>
</dbReference>
<feature type="transmembrane region" description="Helical" evidence="6">
    <location>
        <begin position="178"/>
        <end position="199"/>
    </location>
</feature>
<feature type="transmembrane region" description="Helical" evidence="6">
    <location>
        <begin position="399"/>
        <end position="417"/>
    </location>
</feature>
<evidence type="ECO:0000313" key="8">
    <source>
        <dbReference type="Proteomes" id="UP000012174"/>
    </source>
</evidence>
<gene>
    <name evidence="7" type="ORF">UCREL1_3730</name>
</gene>
<accession>M7SRX8</accession>
<feature type="region of interest" description="Disordered" evidence="5">
    <location>
        <begin position="305"/>
        <end position="342"/>
    </location>
</feature>
<keyword evidence="8" id="KW-1185">Reference proteome</keyword>
<feature type="transmembrane region" description="Helical" evidence="6">
    <location>
        <begin position="362"/>
        <end position="387"/>
    </location>
</feature>
<dbReference type="InterPro" id="IPR011701">
    <property type="entry name" value="MFS"/>
</dbReference>
<reference evidence="8" key="1">
    <citation type="journal article" date="2013" name="Genome Announc.">
        <title>Draft genome sequence of the grapevine dieback fungus Eutypa lata UCR-EL1.</title>
        <authorList>
            <person name="Blanco-Ulate B."/>
            <person name="Rolshausen P.E."/>
            <person name="Cantu D."/>
        </authorList>
    </citation>
    <scope>NUCLEOTIDE SEQUENCE [LARGE SCALE GENOMIC DNA]</scope>
    <source>
        <strain evidence="8">UCR-EL1</strain>
    </source>
</reference>
<evidence type="ECO:0000256" key="4">
    <source>
        <dbReference type="ARBA" id="ARBA00023136"/>
    </source>
</evidence>
<dbReference type="EMBL" id="KB706115">
    <property type="protein sequence ID" value="EMR69239.1"/>
    <property type="molecule type" value="Genomic_DNA"/>
</dbReference>
<name>M7SRX8_EUTLA</name>
<protein>
    <submittedName>
        <fullName evidence="7">Putative mfs efflux protein</fullName>
    </submittedName>
</protein>
<organism evidence="7 8">
    <name type="scientific">Eutypa lata (strain UCR-EL1)</name>
    <name type="common">Grapevine dieback disease fungus</name>
    <name type="synonym">Eutypa armeniacae</name>
    <dbReference type="NCBI Taxonomy" id="1287681"/>
    <lineage>
        <taxon>Eukaryota</taxon>
        <taxon>Fungi</taxon>
        <taxon>Dikarya</taxon>
        <taxon>Ascomycota</taxon>
        <taxon>Pezizomycotina</taxon>
        <taxon>Sordariomycetes</taxon>
        <taxon>Xylariomycetidae</taxon>
        <taxon>Xylariales</taxon>
        <taxon>Diatrypaceae</taxon>
        <taxon>Eutypa</taxon>
    </lineage>
</organism>
<dbReference type="HOGENOM" id="CLU_021993_1_0_1"/>
<keyword evidence="4 6" id="KW-0472">Membrane</keyword>
<dbReference type="Pfam" id="PF07690">
    <property type="entry name" value="MFS_1"/>
    <property type="match status" value="1"/>
</dbReference>
<evidence type="ECO:0000256" key="1">
    <source>
        <dbReference type="ARBA" id="ARBA00004141"/>
    </source>
</evidence>
<keyword evidence="2 6" id="KW-0812">Transmembrane</keyword>
<feature type="region of interest" description="Disordered" evidence="5">
    <location>
        <begin position="63"/>
        <end position="86"/>
    </location>
</feature>
<evidence type="ECO:0000313" key="7">
    <source>
        <dbReference type="EMBL" id="EMR69239.1"/>
    </source>
</evidence>
<dbReference type="OMA" id="AHGSYGV"/>
<dbReference type="InterPro" id="IPR036259">
    <property type="entry name" value="MFS_trans_sf"/>
</dbReference>
<dbReference type="SUPFAM" id="SSF103473">
    <property type="entry name" value="MFS general substrate transporter"/>
    <property type="match status" value="1"/>
</dbReference>
<evidence type="ECO:0000256" key="2">
    <source>
        <dbReference type="ARBA" id="ARBA00022692"/>
    </source>
</evidence>
<dbReference type="PANTHER" id="PTHR23514">
    <property type="entry name" value="BYPASS OF STOP CODON PROTEIN 6"/>
    <property type="match status" value="1"/>
</dbReference>
<proteinExistence type="predicted"/>
<dbReference type="eggNOG" id="ENOG502QSZ7">
    <property type="taxonomic scope" value="Eukaryota"/>
</dbReference>
<keyword evidence="3 6" id="KW-1133">Transmembrane helix</keyword>
<dbReference type="InterPro" id="IPR051788">
    <property type="entry name" value="MFS_Transporter"/>
</dbReference>
<evidence type="ECO:0000256" key="5">
    <source>
        <dbReference type="SAM" id="MobiDB-lite"/>
    </source>
</evidence>
<feature type="transmembrane region" description="Helical" evidence="6">
    <location>
        <begin position="205"/>
        <end position="227"/>
    </location>
</feature>
<feature type="transmembrane region" description="Helical" evidence="6">
    <location>
        <begin position="239"/>
        <end position="256"/>
    </location>
</feature>
<feature type="transmembrane region" description="Helical" evidence="6">
    <location>
        <begin position="455"/>
        <end position="476"/>
    </location>
</feature>
<comment type="subcellular location">
    <subcellularLocation>
        <location evidence="1">Membrane</location>
        <topology evidence="1">Multi-pass membrane protein</topology>
    </subcellularLocation>
</comment>
<dbReference type="AlphaFoldDB" id="M7SRX8"/>
<feature type="transmembrane region" description="Helical" evidence="6">
    <location>
        <begin position="143"/>
        <end position="166"/>
    </location>
</feature>
<dbReference type="FunFam" id="1.20.1250.20:FF:000286">
    <property type="entry name" value="MFS efflux transporter"/>
    <property type="match status" value="1"/>
</dbReference>
<evidence type="ECO:0000256" key="3">
    <source>
        <dbReference type="ARBA" id="ARBA00022989"/>
    </source>
</evidence>
<dbReference type="KEGG" id="ela:UCREL1_3730"/>
<feature type="region of interest" description="Disordered" evidence="5">
    <location>
        <begin position="11"/>
        <end position="50"/>
    </location>
</feature>
<feature type="compositionally biased region" description="Low complexity" evidence="5">
    <location>
        <begin position="310"/>
        <end position="322"/>
    </location>
</feature>
<feature type="transmembrane region" description="Helical" evidence="6">
    <location>
        <begin position="429"/>
        <end position="449"/>
    </location>
</feature>
<feature type="transmembrane region" description="Helical" evidence="6">
    <location>
        <begin position="519"/>
        <end position="537"/>
    </location>
</feature>
<feature type="compositionally biased region" description="Low complexity" evidence="5">
    <location>
        <begin position="333"/>
        <end position="342"/>
    </location>
</feature>
<dbReference type="GO" id="GO:0016020">
    <property type="term" value="C:membrane"/>
    <property type="evidence" value="ECO:0007669"/>
    <property type="project" value="UniProtKB-SubCell"/>
</dbReference>
<feature type="transmembrane region" description="Helical" evidence="6">
    <location>
        <begin position="268"/>
        <end position="287"/>
    </location>
</feature>
<dbReference type="GO" id="GO:0022857">
    <property type="term" value="F:transmembrane transporter activity"/>
    <property type="evidence" value="ECO:0007669"/>
    <property type="project" value="InterPro"/>
</dbReference>
<dbReference type="Gene3D" id="1.20.1250.20">
    <property type="entry name" value="MFS general substrate transporter like domains"/>
    <property type="match status" value="2"/>
</dbReference>
<dbReference type="PANTHER" id="PTHR23514:SF6">
    <property type="entry name" value="MAJOR FACILITATOR SUPERFAMILY (MFS) PROFILE DOMAIN-CONTAINING PROTEIN"/>
    <property type="match status" value="1"/>
</dbReference>
<sequence>MEAISFRALVQVESNSSQQQQQQQQKLPAAPARAVSRTYPAVPQQEDSEDIIKLESIRYSRDNALPLGPSAPTTPRDEDRDLEMSVPGTPAEPADAFEALPSLWDPPMNRYRLATCCLMNLLGGLTDSAPGALIPYMETHYDIGYAIVSLIFVGNALGFIAAAPFVEMIRVRLGRARALGLSQVCIACGFAPLVAAAPFPVVCCAYFLLGFGYAVNLAMNNVFCANLRDGTAMLGAMHGSYGVGGTVGPLAATAIVSRAGGGDMWSRYYFITLGLALFNAAFGYWSFRGYEKESASGHADDLLNHDAQQEHPSPSSSSSLSSTEEEEDQCTQPAAPAAAPAPVATAPTKQLSTMLAAFRSRVVVLGALFIFAYQGAEVSISGWVISFLIAARGGDPSRVGYVTAGFWAGITIGRFALSPLGARGQREKPFVYALTIGAAIFQLLVWWVPNVAGEAVSLAIVGLLLGPVYPCAAAVFARNLPRGGGHQVSGLGVISAFGSSGGAVAPFTTGLLAQAVGTFVLHPIAIGLFGVMMLTWWGQPNVRKRTE</sequence>